<feature type="transmembrane region" description="Helical" evidence="1">
    <location>
        <begin position="141"/>
        <end position="160"/>
    </location>
</feature>
<keyword evidence="1" id="KW-0812">Transmembrane</keyword>
<keyword evidence="4" id="KW-1185">Reference proteome</keyword>
<evidence type="ECO:0000256" key="1">
    <source>
        <dbReference type="SAM" id="Phobius"/>
    </source>
</evidence>
<organism evidence="3 4">
    <name type="scientific">Bogoriella caseilytica</name>
    <dbReference type="NCBI Taxonomy" id="56055"/>
    <lineage>
        <taxon>Bacteria</taxon>
        <taxon>Bacillati</taxon>
        <taxon>Actinomycetota</taxon>
        <taxon>Actinomycetes</taxon>
        <taxon>Micrococcales</taxon>
        <taxon>Bogoriellaceae</taxon>
        <taxon>Bogoriella</taxon>
    </lineage>
</organism>
<keyword evidence="1" id="KW-1133">Transmembrane helix</keyword>
<keyword evidence="1" id="KW-0472">Membrane</keyword>
<gene>
    <name evidence="3" type="ORF">EDD31_0542</name>
</gene>
<reference evidence="3 4" key="1">
    <citation type="submission" date="2018-11" db="EMBL/GenBank/DDBJ databases">
        <title>Sequencing the genomes of 1000 actinobacteria strains.</title>
        <authorList>
            <person name="Klenk H.-P."/>
        </authorList>
    </citation>
    <scope>NUCLEOTIDE SEQUENCE [LARGE SCALE GENOMIC DNA]</scope>
    <source>
        <strain evidence="3 4">DSM 11294</strain>
    </source>
</reference>
<dbReference type="SUPFAM" id="SSF81324">
    <property type="entry name" value="Voltage-gated potassium channels"/>
    <property type="match status" value="1"/>
</dbReference>
<protein>
    <submittedName>
        <fullName evidence="3">Ion channel</fullName>
    </submittedName>
</protein>
<dbReference type="InterPro" id="IPR013099">
    <property type="entry name" value="K_chnl_dom"/>
</dbReference>
<dbReference type="Pfam" id="PF07885">
    <property type="entry name" value="Ion_trans_2"/>
    <property type="match status" value="1"/>
</dbReference>
<dbReference type="EMBL" id="RKHK01000001">
    <property type="protein sequence ID" value="ROR72194.1"/>
    <property type="molecule type" value="Genomic_DNA"/>
</dbReference>
<name>A0A3N2BAU8_9MICO</name>
<evidence type="ECO:0000313" key="3">
    <source>
        <dbReference type="EMBL" id="ROR72194.1"/>
    </source>
</evidence>
<evidence type="ECO:0000259" key="2">
    <source>
        <dbReference type="Pfam" id="PF07885"/>
    </source>
</evidence>
<proteinExistence type="predicted"/>
<comment type="caution">
    <text evidence="3">The sequence shown here is derived from an EMBL/GenBank/DDBJ whole genome shotgun (WGS) entry which is preliminary data.</text>
</comment>
<dbReference type="Proteomes" id="UP000280668">
    <property type="component" value="Unassembled WGS sequence"/>
</dbReference>
<feature type="domain" description="Potassium channel" evidence="2">
    <location>
        <begin position="86"/>
        <end position="154"/>
    </location>
</feature>
<feature type="transmembrane region" description="Helical" evidence="1">
    <location>
        <begin position="104"/>
        <end position="121"/>
    </location>
</feature>
<sequence length="291" mass="31457">MNGASDWVSTALGIALVLLALADVVHTMWHPSGQGRLSKLLLRLVWRLCQPLGEPGRRACGPVGMMVVVISWAGLVLVGWALIYWPHLPGGFSFDPGTTPADPAFLDALYISAVVLSTLGFGDVVPAGVPIRMVAPLESLIGFALLTAAVSWVLQVYPALTRRRTLSLQLDALRTAKTHEQLGQLSPVTAASLLRAISDGLSGIRVDYTQYVETYYFRDSDRATSLGATLPYAHELALAAKECDSGDLQHSGTVLENSVDELARLIDRQYFRAGGDTATILTRFRRDQADV</sequence>
<accession>A0A3N2BAU8</accession>
<dbReference type="OrthoDB" id="8477930at2"/>
<dbReference type="AlphaFoldDB" id="A0A3N2BAU8"/>
<feature type="transmembrane region" description="Helical" evidence="1">
    <location>
        <begin position="63"/>
        <end position="83"/>
    </location>
</feature>
<dbReference type="Gene3D" id="1.10.287.70">
    <property type="match status" value="1"/>
</dbReference>
<evidence type="ECO:0000313" key="4">
    <source>
        <dbReference type="Proteomes" id="UP000280668"/>
    </source>
</evidence>
<dbReference type="RefSeq" id="WP_123302795.1">
    <property type="nucleotide sequence ID" value="NZ_RKHK01000001.1"/>
</dbReference>